<keyword evidence="2" id="KW-1185">Reference proteome</keyword>
<dbReference type="Pfam" id="PF02330">
    <property type="entry name" value="MAM33"/>
    <property type="match status" value="1"/>
</dbReference>
<evidence type="ECO:0008006" key="3">
    <source>
        <dbReference type="Google" id="ProtNLM"/>
    </source>
</evidence>
<evidence type="ECO:0000313" key="2">
    <source>
        <dbReference type="Proteomes" id="UP001497516"/>
    </source>
</evidence>
<gene>
    <name evidence="1" type="ORF">LTRI10_LOCUS20544</name>
</gene>
<accession>A0AAV2DZY3</accession>
<dbReference type="SUPFAM" id="SSF54529">
    <property type="entry name" value="Mitochondrial glycoprotein MAM33-like"/>
    <property type="match status" value="1"/>
</dbReference>
<reference evidence="1 2" key="1">
    <citation type="submission" date="2024-04" db="EMBL/GenBank/DDBJ databases">
        <authorList>
            <person name="Fracassetti M."/>
        </authorList>
    </citation>
    <scope>NUCLEOTIDE SEQUENCE [LARGE SCALE GENOMIC DNA]</scope>
</reference>
<name>A0AAV2DZY3_9ROSI</name>
<dbReference type="AlphaFoldDB" id="A0AAV2DZY3"/>
<proteinExistence type="predicted"/>
<dbReference type="PANTHER" id="PTHR10826">
    <property type="entry name" value="COMPLEMENT COMPONENT 1"/>
    <property type="match status" value="1"/>
</dbReference>
<dbReference type="InterPro" id="IPR003428">
    <property type="entry name" value="MAM33"/>
</dbReference>
<dbReference type="PANTHER" id="PTHR10826:SF27">
    <property type="entry name" value="OS06G0326500 PROTEIN"/>
    <property type="match status" value="1"/>
</dbReference>
<dbReference type="InterPro" id="IPR036561">
    <property type="entry name" value="MAM33_sf"/>
</dbReference>
<protein>
    <recommendedName>
        <fullName evidence="3">Mitochondrial glycoprotein</fullName>
    </recommendedName>
</protein>
<evidence type="ECO:0000313" key="1">
    <source>
        <dbReference type="EMBL" id="CAL1378997.1"/>
    </source>
</evidence>
<dbReference type="Gene3D" id="3.10.280.10">
    <property type="entry name" value="Mitochondrial glycoprotein"/>
    <property type="match status" value="1"/>
</dbReference>
<dbReference type="GO" id="GO:0005759">
    <property type="term" value="C:mitochondrial matrix"/>
    <property type="evidence" value="ECO:0007669"/>
    <property type="project" value="InterPro"/>
</dbReference>
<dbReference type="EMBL" id="OZ034816">
    <property type="protein sequence ID" value="CAL1378997.1"/>
    <property type="molecule type" value="Genomic_DNA"/>
</dbReference>
<dbReference type="Proteomes" id="UP001497516">
    <property type="component" value="Chromosome 3"/>
</dbReference>
<sequence length="245" mass="26611">MAFVPVLLRRAASSSALPAGIRVFGCPRTFHSAASTILSSEKQSLPGQGLNGAGSGLSPLFLRFSTAAVEEPTVDETLIRTLESGVDAAGSPKVEGVPDGCPFDIVQDNPGNLTVILQRRFGREVVRIKIDLSQIVDIGEANIPSSIPLSLNIIKPNRQEGLGFAITAFPREFTIDTLAISDDNSSCGGLHFSDLDSEMQKAFHKYVEARGLEPITINFLFQFVANKVKRDWLNCLHRVKKFVED</sequence>
<organism evidence="1 2">
    <name type="scientific">Linum trigynum</name>
    <dbReference type="NCBI Taxonomy" id="586398"/>
    <lineage>
        <taxon>Eukaryota</taxon>
        <taxon>Viridiplantae</taxon>
        <taxon>Streptophyta</taxon>
        <taxon>Embryophyta</taxon>
        <taxon>Tracheophyta</taxon>
        <taxon>Spermatophyta</taxon>
        <taxon>Magnoliopsida</taxon>
        <taxon>eudicotyledons</taxon>
        <taxon>Gunneridae</taxon>
        <taxon>Pentapetalae</taxon>
        <taxon>rosids</taxon>
        <taxon>fabids</taxon>
        <taxon>Malpighiales</taxon>
        <taxon>Linaceae</taxon>
        <taxon>Linum</taxon>
    </lineage>
</organism>